<organism evidence="2 3">
    <name type="scientific">Bradyrhizobium ivorense</name>
    <dbReference type="NCBI Taxonomy" id="2511166"/>
    <lineage>
        <taxon>Bacteria</taxon>
        <taxon>Pseudomonadati</taxon>
        <taxon>Pseudomonadota</taxon>
        <taxon>Alphaproteobacteria</taxon>
        <taxon>Hyphomicrobiales</taxon>
        <taxon>Nitrobacteraceae</taxon>
        <taxon>Bradyrhizobium</taxon>
    </lineage>
</organism>
<keyword evidence="3" id="KW-1185">Reference proteome</keyword>
<feature type="compositionally biased region" description="Polar residues" evidence="1">
    <location>
        <begin position="1"/>
        <end position="34"/>
    </location>
</feature>
<evidence type="ECO:0000313" key="3">
    <source>
        <dbReference type="Proteomes" id="UP000328092"/>
    </source>
</evidence>
<evidence type="ECO:0000313" key="2">
    <source>
        <dbReference type="EMBL" id="VIO69175.1"/>
    </source>
</evidence>
<name>A0A508T1D0_9BRAD</name>
<reference evidence="2" key="1">
    <citation type="submission" date="2019-02" db="EMBL/GenBank/DDBJ databases">
        <authorList>
            <person name="Pothier F.J."/>
        </authorList>
    </citation>
    <scope>NUCLEOTIDE SEQUENCE</scope>
    <source>
        <strain evidence="2">CI-1B</strain>
    </source>
</reference>
<sequence>MRETFSQGRSDLHSLNPSDVSFSKANAPSMSVRMSGQRRLLPNATDVGNQPP</sequence>
<dbReference type="EMBL" id="CAADFC020000009">
    <property type="protein sequence ID" value="VIO69175.1"/>
    <property type="molecule type" value="Genomic_DNA"/>
</dbReference>
<evidence type="ECO:0000256" key="1">
    <source>
        <dbReference type="SAM" id="MobiDB-lite"/>
    </source>
</evidence>
<protein>
    <submittedName>
        <fullName evidence="2">Uncharacterized protein</fullName>
    </submittedName>
</protein>
<comment type="caution">
    <text evidence="2">The sequence shown here is derived from an EMBL/GenBank/DDBJ whole genome shotgun (WGS) entry which is preliminary data.</text>
</comment>
<gene>
    <name evidence="2" type="ORF">CI1B_25440</name>
</gene>
<proteinExistence type="predicted"/>
<feature type="region of interest" description="Disordered" evidence="1">
    <location>
        <begin position="1"/>
        <end position="52"/>
    </location>
</feature>
<accession>A0A508T1D0</accession>
<dbReference type="Proteomes" id="UP000328092">
    <property type="component" value="Unassembled WGS sequence"/>
</dbReference>
<dbReference type="AlphaFoldDB" id="A0A508T1D0"/>